<dbReference type="PANTHER" id="PTHR35369">
    <property type="entry name" value="BLR3025 PROTEIN-RELATED"/>
    <property type="match status" value="1"/>
</dbReference>
<comment type="caution">
    <text evidence="4">The sequence shown here is derived from an EMBL/GenBank/DDBJ whole genome shotgun (WGS) entry which is preliminary data.</text>
</comment>
<dbReference type="InterPro" id="IPR001126">
    <property type="entry name" value="UmuC"/>
</dbReference>
<evidence type="ECO:0000259" key="3">
    <source>
        <dbReference type="Pfam" id="PF00817"/>
    </source>
</evidence>
<dbReference type="PANTHER" id="PTHR35369:SF2">
    <property type="entry name" value="BLR3025 PROTEIN"/>
    <property type="match status" value="1"/>
</dbReference>
<accession>A0ABS5E0V6</accession>
<dbReference type="SUPFAM" id="SSF56672">
    <property type="entry name" value="DNA/RNA polymerases"/>
    <property type="match status" value="1"/>
</dbReference>
<protein>
    <submittedName>
        <fullName evidence="4">DNA polymerase Y family protein</fullName>
    </submittedName>
</protein>
<dbReference type="RefSeq" id="WP_210810452.1">
    <property type="nucleotide sequence ID" value="NZ_JAGQDG010000006.1"/>
</dbReference>
<name>A0ABS5E0V6_9BURK</name>
<evidence type="ECO:0000256" key="2">
    <source>
        <dbReference type="SAM" id="SignalP"/>
    </source>
</evidence>
<dbReference type="InterPro" id="IPR050356">
    <property type="entry name" value="SulA_CellDiv_inhibitor"/>
</dbReference>
<feature type="chain" id="PRO_5046346953" evidence="2">
    <location>
        <begin position="18"/>
        <end position="531"/>
    </location>
</feature>
<gene>
    <name evidence="4" type="ORF">KAK11_17080</name>
</gene>
<sequence length="531" mass="57464">MRWIGVHAPALSLEAFAATLGAAAPLTPLALVVQHRIVAANTVAAQAGVQPGMKRATALALVPSLVLGAADEARDRQALNALAHALLAFSPSVCWQAPHTVLAEVQASLRCFGGAEALWQRMQAALAVLGHQLHWAEAPTALAAAWLAQAQAQALTPSPTPPRLCQPLPHAPWTRHLDELPVSMLGLPAPLAERCVALGLPAPLAERCVALGLSRLGELRAQPRAGLARRLGPECLTLLARAYGEEADPRDWISPPTQFDSSLELPFRTEQVEPLLDAVAVLLQRLAAWARAHQARVQRFELRLQHQTRLRASSQGEAGAHRSVLGLALAEPSADVAHWLAVLRERLAREPLEAPVLGLALHCAEPVFTAAPSGELFPELAGPDTQGLLRLIDRLQARLGAEAVHSLRLVHDHRPECATRTHPVQAMPTHPAGQSAPTAPTALPRMTRPLWLLPQAQALPERQGRPWLQGQPLRLLEGPERIETGWWDEHLAVRDYFIAGLPNGHLCWVYKPRLPSAEAATEGWFLQGWFG</sequence>
<keyword evidence="1" id="KW-0227">DNA damage</keyword>
<feature type="domain" description="UmuC" evidence="3">
    <location>
        <begin position="28"/>
        <end position="142"/>
    </location>
</feature>
<proteinExistence type="predicted"/>
<dbReference type="InterPro" id="IPR043502">
    <property type="entry name" value="DNA/RNA_pol_sf"/>
</dbReference>
<evidence type="ECO:0000313" key="4">
    <source>
        <dbReference type="EMBL" id="MBQ0937044.1"/>
    </source>
</evidence>
<dbReference type="EMBL" id="JAGQDG010000006">
    <property type="protein sequence ID" value="MBQ0937044.1"/>
    <property type="molecule type" value="Genomic_DNA"/>
</dbReference>
<dbReference type="Proteomes" id="UP000672097">
    <property type="component" value="Unassembled WGS sequence"/>
</dbReference>
<keyword evidence="5" id="KW-1185">Reference proteome</keyword>
<evidence type="ECO:0000313" key="5">
    <source>
        <dbReference type="Proteomes" id="UP000672097"/>
    </source>
</evidence>
<evidence type="ECO:0000256" key="1">
    <source>
        <dbReference type="ARBA" id="ARBA00022763"/>
    </source>
</evidence>
<reference evidence="4 5" key="1">
    <citation type="submission" date="2021-04" db="EMBL/GenBank/DDBJ databases">
        <title>The genome sequence of type strain Ideonella paludis KCTC 32238.</title>
        <authorList>
            <person name="Liu Y."/>
        </authorList>
    </citation>
    <scope>NUCLEOTIDE SEQUENCE [LARGE SCALE GENOMIC DNA]</scope>
    <source>
        <strain evidence="4 5">KCTC 32238</strain>
    </source>
</reference>
<feature type="signal peptide" evidence="2">
    <location>
        <begin position="1"/>
        <end position="17"/>
    </location>
</feature>
<organism evidence="4 5">
    <name type="scientific">Ideonella paludis</name>
    <dbReference type="NCBI Taxonomy" id="1233411"/>
    <lineage>
        <taxon>Bacteria</taxon>
        <taxon>Pseudomonadati</taxon>
        <taxon>Pseudomonadota</taxon>
        <taxon>Betaproteobacteria</taxon>
        <taxon>Burkholderiales</taxon>
        <taxon>Sphaerotilaceae</taxon>
        <taxon>Ideonella</taxon>
    </lineage>
</organism>
<dbReference type="CDD" id="cd03468">
    <property type="entry name" value="PolY_like"/>
    <property type="match status" value="1"/>
</dbReference>
<keyword evidence="2" id="KW-0732">Signal</keyword>
<dbReference type="Pfam" id="PF00817">
    <property type="entry name" value="IMS"/>
    <property type="match status" value="1"/>
</dbReference>